<organism evidence="1">
    <name type="scientific">viral metagenome</name>
    <dbReference type="NCBI Taxonomy" id="1070528"/>
    <lineage>
        <taxon>unclassified sequences</taxon>
        <taxon>metagenomes</taxon>
        <taxon>organismal metagenomes</taxon>
    </lineage>
</organism>
<dbReference type="EMBL" id="MT144806">
    <property type="protein sequence ID" value="QJH99743.1"/>
    <property type="molecule type" value="Genomic_DNA"/>
</dbReference>
<protein>
    <submittedName>
        <fullName evidence="1">Uncharacterized protein</fullName>
    </submittedName>
</protein>
<dbReference type="AlphaFoldDB" id="A0A6H1ZVS6"/>
<proteinExistence type="predicted"/>
<evidence type="ECO:0000313" key="1">
    <source>
        <dbReference type="EMBL" id="QJA51310.1"/>
    </source>
</evidence>
<sequence length="91" mass="9865">MANGKTKFKIKVPKKTHSGFTIEFEFYLAGDVQKQKGALNFAMGTSTTQVIGAIAKHVKAFESSVSGIMPDFSSYKDKDIDLDDVLGTSEA</sequence>
<evidence type="ECO:0000313" key="2">
    <source>
        <dbReference type="EMBL" id="QJH99743.1"/>
    </source>
</evidence>
<gene>
    <name evidence="1" type="ORF">TM448A02064_0005</name>
    <name evidence="2" type="ORF">TM448B01665_0005</name>
</gene>
<accession>A0A6H1ZVS6</accession>
<dbReference type="EMBL" id="MT144252">
    <property type="protein sequence ID" value="QJA51310.1"/>
    <property type="molecule type" value="Genomic_DNA"/>
</dbReference>
<name>A0A6H1ZVS6_9ZZZZ</name>
<reference evidence="1" key="1">
    <citation type="submission" date="2020-03" db="EMBL/GenBank/DDBJ databases">
        <title>The deep terrestrial virosphere.</title>
        <authorList>
            <person name="Holmfeldt K."/>
            <person name="Nilsson E."/>
            <person name="Simone D."/>
            <person name="Lopez-Fernandez M."/>
            <person name="Wu X."/>
            <person name="de Brujin I."/>
            <person name="Lundin D."/>
            <person name="Andersson A."/>
            <person name="Bertilsson S."/>
            <person name="Dopson M."/>
        </authorList>
    </citation>
    <scope>NUCLEOTIDE SEQUENCE</scope>
    <source>
        <strain evidence="1">TM448A02064</strain>
        <strain evidence="2">TM448B01665</strain>
    </source>
</reference>